<proteinExistence type="predicted"/>
<evidence type="ECO:0000313" key="3">
    <source>
        <dbReference type="Proteomes" id="UP000515514"/>
    </source>
</evidence>
<dbReference type="AlphaFoldDB" id="A0A7G8PW73"/>
<gene>
    <name evidence="2" type="ORF">ALE3EI_2042</name>
</gene>
<feature type="chain" id="PRO_5029004349" evidence="1">
    <location>
        <begin position="23"/>
        <end position="311"/>
    </location>
</feature>
<keyword evidence="1" id="KW-0732">Signal</keyword>
<name>A0A7G8PW73_9FLAO</name>
<feature type="signal peptide" evidence="1">
    <location>
        <begin position="1"/>
        <end position="22"/>
    </location>
</feature>
<keyword evidence="3" id="KW-1185">Reference proteome</keyword>
<evidence type="ECO:0000313" key="2">
    <source>
        <dbReference type="EMBL" id="QNJ98589.1"/>
    </source>
</evidence>
<dbReference type="EMBL" id="CP052909">
    <property type="protein sequence ID" value="QNJ98589.1"/>
    <property type="molecule type" value="Genomic_DNA"/>
</dbReference>
<sequence length="311" mass="36556">MKLLRFPYSFVFLSLMFIWSCADSEKNLIPLSSDQKETKKEQNERNLTEEFKSYWYNGTAELTSYSLVQERYGELREGTSVNIFVTEDFLRDEQVKANNASEETISVLKLNNTKNFITGIYPYSVMTSTFSPITNQGHALKVSHSVQEWCGQVYMQLNNRDDFEITTHSYFAGEADMEVSLQQSWLENELWNLIRIDPNELPTGDIHILPSFEYMRFHHKKPEIHTAFASLKQGDSLSIYSVNYPELQRQITWYFNSTFPYEIEQWEETNAGRENDTSRLKTTAVKLKRMRSAYWRQNNKKDEILRDSLAL</sequence>
<evidence type="ECO:0000256" key="1">
    <source>
        <dbReference type="SAM" id="SignalP"/>
    </source>
</evidence>
<accession>A0A7G8PW73</accession>
<protein>
    <submittedName>
        <fullName evidence="2">Septum formation inhibitor Maf</fullName>
    </submittedName>
</protein>
<reference evidence="2 3" key="1">
    <citation type="submission" date="2020-04" db="EMBL/GenBank/DDBJ databases">
        <title>Genome sequence of Altibacter aquimarinus strain ALE3EI.</title>
        <authorList>
            <person name="Oh H.-M."/>
            <person name="Jang D."/>
        </authorList>
    </citation>
    <scope>NUCLEOTIDE SEQUENCE [LARGE SCALE GENOMIC DNA]</scope>
    <source>
        <strain evidence="2 3">ALE3EI</strain>
    </source>
</reference>
<dbReference type="RefSeq" id="WP_186988359.1">
    <property type="nucleotide sequence ID" value="NZ_CP052909.1"/>
</dbReference>
<dbReference type="KEGG" id="alti:ALE3EI_2042"/>
<organism evidence="2 3">
    <name type="scientific">Constantimarinum furrinae</name>
    <dbReference type="NCBI Taxonomy" id="2562285"/>
    <lineage>
        <taxon>Bacteria</taxon>
        <taxon>Pseudomonadati</taxon>
        <taxon>Bacteroidota</taxon>
        <taxon>Flavobacteriia</taxon>
        <taxon>Flavobacteriales</taxon>
        <taxon>Flavobacteriaceae</taxon>
        <taxon>Altibacter/Constantimarinum group</taxon>
        <taxon>Constantimarinum</taxon>
    </lineage>
</organism>
<dbReference type="Proteomes" id="UP000515514">
    <property type="component" value="Chromosome"/>
</dbReference>